<dbReference type="RefSeq" id="WP_134114120.1">
    <property type="nucleotide sequence ID" value="NZ_SOEG01000001.1"/>
</dbReference>
<reference evidence="9 10" key="1">
    <citation type="submission" date="2019-03" db="EMBL/GenBank/DDBJ databases">
        <title>Subsurface microbial communities from deep shales in Ohio and West Virginia, USA.</title>
        <authorList>
            <person name="Wrighton K."/>
        </authorList>
    </citation>
    <scope>NUCLEOTIDE SEQUENCE [LARGE SCALE GENOMIC DNA]</scope>
    <source>
        <strain evidence="9 10">MSL 6dP</strain>
    </source>
</reference>
<dbReference type="PROSITE" id="PS00389">
    <property type="entry name" value="ATPASE_DELTA"/>
    <property type="match status" value="1"/>
</dbReference>
<dbReference type="InterPro" id="IPR020781">
    <property type="entry name" value="ATPase_OSCP/d_CS"/>
</dbReference>
<evidence type="ECO:0000256" key="1">
    <source>
        <dbReference type="ARBA" id="ARBA00004370"/>
    </source>
</evidence>
<dbReference type="GO" id="GO:0005886">
    <property type="term" value="C:plasma membrane"/>
    <property type="evidence" value="ECO:0007669"/>
    <property type="project" value="UniProtKB-SubCell"/>
</dbReference>
<keyword evidence="3 8" id="KW-0375">Hydrogen ion transport</keyword>
<sequence>MLENQIAEKYAQALFELGIEDGKLLDMQDEFSELLNIIEENNELRKVIDHPKLGNVQKKDILTEVFEEQLSTNLLNFIKLLIDKGRVNYLKSIYHQFTKLVDKKENRLEVEVFTPIELSDDNKSRLKEKLVSITKKEVTLRPKIQPELLGGLLLKIGDKVIDGSLLNHLKNLENKLKGLEVSKLGVKINES</sequence>
<evidence type="ECO:0000256" key="8">
    <source>
        <dbReference type="HAMAP-Rule" id="MF_01416"/>
    </source>
</evidence>
<dbReference type="STRING" id="926561.GCA_000379025_00998"/>
<dbReference type="EMBL" id="SOEG01000001">
    <property type="protein sequence ID" value="TDX59171.1"/>
    <property type="molecule type" value="Genomic_DNA"/>
</dbReference>
<dbReference type="NCBIfam" id="TIGR01145">
    <property type="entry name" value="ATP_synt_delta"/>
    <property type="match status" value="1"/>
</dbReference>
<accession>A0A4R8HQ99</accession>
<evidence type="ECO:0000256" key="2">
    <source>
        <dbReference type="ARBA" id="ARBA00022448"/>
    </source>
</evidence>
<dbReference type="PANTHER" id="PTHR11910">
    <property type="entry name" value="ATP SYNTHASE DELTA CHAIN"/>
    <property type="match status" value="1"/>
</dbReference>
<comment type="subcellular location">
    <subcellularLocation>
        <location evidence="8">Cell membrane</location>
        <topology evidence="8">Peripheral membrane protein</topology>
    </subcellularLocation>
    <subcellularLocation>
        <location evidence="1">Membrane</location>
    </subcellularLocation>
</comment>
<name>A0A4R8HQ99_9FIRM</name>
<proteinExistence type="inferred from homology"/>
<dbReference type="PRINTS" id="PR00125">
    <property type="entry name" value="ATPASEDELTA"/>
</dbReference>
<dbReference type="GO" id="GO:0045259">
    <property type="term" value="C:proton-transporting ATP synthase complex"/>
    <property type="evidence" value="ECO:0007669"/>
    <property type="project" value="UniProtKB-KW"/>
</dbReference>
<gene>
    <name evidence="8" type="primary">atpH</name>
    <name evidence="9" type="ORF">C7959_10158</name>
</gene>
<evidence type="ECO:0000256" key="3">
    <source>
        <dbReference type="ARBA" id="ARBA00022781"/>
    </source>
</evidence>
<keyword evidence="8" id="KW-1003">Cell membrane</keyword>
<protein>
    <recommendedName>
        <fullName evidence="8">ATP synthase subunit delta</fullName>
    </recommendedName>
    <alternativeName>
        <fullName evidence="8">ATP synthase F(1) sector subunit delta</fullName>
    </alternativeName>
    <alternativeName>
        <fullName evidence="8">F-type ATPase subunit delta</fullName>
        <shortName evidence="8">F-ATPase subunit delta</shortName>
    </alternativeName>
</protein>
<evidence type="ECO:0000256" key="6">
    <source>
        <dbReference type="ARBA" id="ARBA00023196"/>
    </source>
</evidence>
<evidence type="ECO:0000256" key="5">
    <source>
        <dbReference type="ARBA" id="ARBA00023136"/>
    </source>
</evidence>
<keyword evidence="4 8" id="KW-0406">Ion transport</keyword>
<keyword evidence="7 8" id="KW-0066">ATP synthesis</keyword>
<dbReference type="Proteomes" id="UP000295832">
    <property type="component" value="Unassembled WGS sequence"/>
</dbReference>
<comment type="similarity">
    <text evidence="8">Belongs to the ATPase delta chain family.</text>
</comment>
<evidence type="ECO:0000256" key="4">
    <source>
        <dbReference type="ARBA" id="ARBA00023065"/>
    </source>
</evidence>
<dbReference type="HAMAP" id="MF_01416">
    <property type="entry name" value="ATP_synth_delta_bact"/>
    <property type="match status" value="1"/>
</dbReference>
<keyword evidence="10" id="KW-1185">Reference proteome</keyword>
<keyword evidence="6 8" id="KW-0139">CF(1)</keyword>
<evidence type="ECO:0000313" key="9">
    <source>
        <dbReference type="EMBL" id="TDX59171.1"/>
    </source>
</evidence>
<dbReference type="Pfam" id="PF00213">
    <property type="entry name" value="OSCP"/>
    <property type="match status" value="1"/>
</dbReference>
<evidence type="ECO:0000313" key="10">
    <source>
        <dbReference type="Proteomes" id="UP000295832"/>
    </source>
</evidence>
<comment type="function">
    <text evidence="8">This protein is part of the stalk that links CF(0) to CF(1). It either transmits conformational changes from CF(0) to CF(1) or is implicated in proton conduction.</text>
</comment>
<comment type="caution">
    <text evidence="9">The sequence shown here is derived from an EMBL/GenBank/DDBJ whole genome shotgun (WGS) entry which is preliminary data.</text>
</comment>
<dbReference type="InterPro" id="IPR026015">
    <property type="entry name" value="ATP_synth_OSCP/delta_N_sf"/>
</dbReference>
<keyword evidence="2 8" id="KW-0813">Transport</keyword>
<dbReference type="Gene3D" id="1.10.520.20">
    <property type="entry name" value="N-terminal domain of the delta subunit of the F1F0-ATP synthase"/>
    <property type="match status" value="1"/>
</dbReference>
<evidence type="ECO:0000256" key="7">
    <source>
        <dbReference type="ARBA" id="ARBA00023310"/>
    </source>
</evidence>
<comment type="function">
    <text evidence="8">F(1)F(0) ATP synthase produces ATP from ADP in the presence of a proton or sodium gradient. F-type ATPases consist of two structural domains, F(1) containing the extramembraneous catalytic core and F(0) containing the membrane proton channel, linked together by a central stalk and a peripheral stalk. During catalysis, ATP synthesis in the catalytic domain of F(1) is coupled via a rotary mechanism of the central stalk subunits to proton translocation.</text>
</comment>
<dbReference type="GO" id="GO:0046933">
    <property type="term" value="F:proton-transporting ATP synthase activity, rotational mechanism"/>
    <property type="evidence" value="ECO:0007669"/>
    <property type="project" value="UniProtKB-UniRule"/>
</dbReference>
<keyword evidence="5 8" id="KW-0472">Membrane</keyword>
<dbReference type="InterPro" id="IPR000711">
    <property type="entry name" value="ATPase_OSCP/dsu"/>
</dbReference>
<dbReference type="NCBIfam" id="NF004402">
    <property type="entry name" value="PRK05758.2-2"/>
    <property type="match status" value="1"/>
</dbReference>
<organism evidence="9 10">
    <name type="scientific">Orenia marismortui</name>
    <dbReference type="NCBI Taxonomy" id="46469"/>
    <lineage>
        <taxon>Bacteria</taxon>
        <taxon>Bacillati</taxon>
        <taxon>Bacillota</taxon>
        <taxon>Clostridia</taxon>
        <taxon>Halanaerobiales</taxon>
        <taxon>Halobacteroidaceae</taxon>
        <taxon>Orenia</taxon>
    </lineage>
</organism>
<dbReference type="AlphaFoldDB" id="A0A4R8HQ99"/>
<dbReference type="SUPFAM" id="SSF47928">
    <property type="entry name" value="N-terminal domain of the delta subunit of the F1F0-ATP synthase"/>
    <property type="match status" value="1"/>
</dbReference>